<proteinExistence type="predicted"/>
<accession>A0A0E3L8A0</accession>
<evidence type="ECO:0000313" key="3">
    <source>
        <dbReference type="Proteomes" id="UP000033111"/>
    </source>
</evidence>
<dbReference type="Proteomes" id="UP000033111">
    <property type="component" value="Chromosome"/>
</dbReference>
<dbReference type="AlphaFoldDB" id="A0A0E3L8A0"/>
<evidence type="ECO:0000256" key="1">
    <source>
        <dbReference type="SAM" id="Phobius"/>
    </source>
</evidence>
<organism evidence="2 3">
    <name type="scientific">Methanosarcina siciliae T4/M</name>
    <dbReference type="NCBI Taxonomy" id="1434120"/>
    <lineage>
        <taxon>Archaea</taxon>
        <taxon>Methanobacteriati</taxon>
        <taxon>Methanobacteriota</taxon>
        <taxon>Stenosarchaea group</taxon>
        <taxon>Methanomicrobia</taxon>
        <taxon>Methanosarcinales</taxon>
        <taxon>Methanosarcinaceae</taxon>
        <taxon>Methanosarcina</taxon>
    </lineage>
</organism>
<feature type="transmembrane region" description="Helical" evidence="1">
    <location>
        <begin position="12"/>
        <end position="31"/>
    </location>
</feature>
<name>A0A0E3L8A0_9EURY</name>
<keyword evidence="1" id="KW-0812">Transmembrane</keyword>
<reference evidence="2 3" key="1">
    <citation type="submission" date="2014-07" db="EMBL/GenBank/DDBJ databases">
        <title>Methanogenic archaea and the global carbon cycle.</title>
        <authorList>
            <person name="Henriksen J.R."/>
            <person name="Luke J."/>
            <person name="Reinhart S."/>
            <person name="Benedict M.N."/>
            <person name="Youngblut N.D."/>
            <person name="Metcalf M.E."/>
            <person name="Whitaker R.J."/>
            <person name="Metcalf W.W."/>
        </authorList>
    </citation>
    <scope>NUCLEOTIDE SEQUENCE [LARGE SCALE GENOMIC DNA]</scope>
    <source>
        <strain evidence="2 3">T4/M</strain>
    </source>
</reference>
<dbReference type="RefSeq" id="WP_048171370.1">
    <property type="nucleotide sequence ID" value="NZ_CP009506.1"/>
</dbReference>
<sequence>MNSSTAIKNLGTGLAVIGFILLLGCGLYNFFTTDFGLVLKVSIGAIITGIVLVLLTLIKEKTSVGDKETERRY</sequence>
<keyword evidence="1" id="KW-0472">Membrane</keyword>
<dbReference type="GeneID" id="24860267"/>
<keyword evidence="3" id="KW-1185">Reference proteome</keyword>
<feature type="transmembrane region" description="Helical" evidence="1">
    <location>
        <begin position="37"/>
        <end position="58"/>
    </location>
</feature>
<dbReference type="OrthoDB" id="136745at2157"/>
<dbReference type="PATRIC" id="fig|1434120.4.peg.1841"/>
<evidence type="ECO:0000313" key="2">
    <source>
        <dbReference type="EMBL" id="AKB28156.1"/>
    </source>
</evidence>
<keyword evidence="1" id="KW-1133">Transmembrane helix</keyword>
<gene>
    <name evidence="2" type="ORF">MSSIT_1437</name>
</gene>
<dbReference type="HOGENOM" id="CLU_2695786_0_0_2"/>
<dbReference type="EMBL" id="CP009506">
    <property type="protein sequence ID" value="AKB28156.1"/>
    <property type="molecule type" value="Genomic_DNA"/>
</dbReference>
<dbReference type="KEGG" id="msw:MSSIT_1437"/>
<protein>
    <submittedName>
        <fullName evidence="2">Uncharacterized protein</fullName>
    </submittedName>
</protein>